<reference evidence="2" key="1">
    <citation type="submission" date="2023-01" db="EMBL/GenBank/DDBJ databases">
        <title>Colletotrichum chrysophilum M932 genome sequence.</title>
        <authorList>
            <person name="Baroncelli R."/>
        </authorList>
    </citation>
    <scope>NUCLEOTIDE SEQUENCE</scope>
    <source>
        <strain evidence="2">M932</strain>
    </source>
</reference>
<name>A0AAD9A7K1_9PEZI</name>
<protein>
    <submittedName>
        <fullName evidence="2">Uncharacterized protein</fullName>
    </submittedName>
</protein>
<organism evidence="2 3">
    <name type="scientific">Colletotrichum chrysophilum</name>
    <dbReference type="NCBI Taxonomy" id="1836956"/>
    <lineage>
        <taxon>Eukaryota</taxon>
        <taxon>Fungi</taxon>
        <taxon>Dikarya</taxon>
        <taxon>Ascomycota</taxon>
        <taxon>Pezizomycotina</taxon>
        <taxon>Sordariomycetes</taxon>
        <taxon>Hypocreomycetidae</taxon>
        <taxon>Glomerellales</taxon>
        <taxon>Glomerellaceae</taxon>
        <taxon>Colletotrichum</taxon>
        <taxon>Colletotrichum gloeosporioides species complex</taxon>
    </lineage>
</organism>
<keyword evidence="1" id="KW-0732">Signal</keyword>
<keyword evidence="3" id="KW-1185">Reference proteome</keyword>
<feature type="chain" id="PRO_5042193610" evidence="1">
    <location>
        <begin position="19"/>
        <end position="88"/>
    </location>
</feature>
<gene>
    <name evidence="2" type="ORF">CCHR01_14442</name>
</gene>
<sequence length="88" mass="9346">MNAVLLLACLTQTCHIFAQPLSSCVTFPPSVSLSCGSQFALCALSSKHAQAISQLTAADVEILPLPLQTAQRQNRSPDISIFASFEPV</sequence>
<dbReference type="Proteomes" id="UP001243330">
    <property type="component" value="Unassembled WGS sequence"/>
</dbReference>
<dbReference type="EMBL" id="JAQOWY010000386">
    <property type="protein sequence ID" value="KAK1842933.1"/>
    <property type="molecule type" value="Genomic_DNA"/>
</dbReference>
<evidence type="ECO:0000313" key="3">
    <source>
        <dbReference type="Proteomes" id="UP001243330"/>
    </source>
</evidence>
<evidence type="ECO:0000256" key="1">
    <source>
        <dbReference type="SAM" id="SignalP"/>
    </source>
</evidence>
<feature type="signal peptide" evidence="1">
    <location>
        <begin position="1"/>
        <end position="18"/>
    </location>
</feature>
<accession>A0AAD9A7K1</accession>
<evidence type="ECO:0000313" key="2">
    <source>
        <dbReference type="EMBL" id="KAK1842933.1"/>
    </source>
</evidence>
<proteinExistence type="predicted"/>
<comment type="caution">
    <text evidence="2">The sequence shown here is derived from an EMBL/GenBank/DDBJ whole genome shotgun (WGS) entry which is preliminary data.</text>
</comment>
<dbReference type="AlphaFoldDB" id="A0AAD9A7K1"/>